<dbReference type="InterPro" id="IPR024728">
    <property type="entry name" value="PolY_HhH_motif"/>
</dbReference>
<evidence type="ECO:0000256" key="4">
    <source>
        <dbReference type="ARBA" id="ARBA00023204"/>
    </source>
</evidence>
<keyword evidence="3" id="KW-0741">SOS mutagenesis</keyword>
<evidence type="ECO:0000256" key="5">
    <source>
        <dbReference type="ARBA" id="ARBA00023236"/>
    </source>
</evidence>
<dbReference type="CDD" id="cd01700">
    <property type="entry name" value="PolY_Pol_V_umuC"/>
    <property type="match status" value="1"/>
</dbReference>
<dbReference type="AlphaFoldDB" id="A0A514C8R3"/>
<dbReference type="PROSITE" id="PS50173">
    <property type="entry name" value="UMUC"/>
    <property type="match status" value="1"/>
</dbReference>
<reference evidence="7" key="1">
    <citation type="submission" date="2019-04" db="EMBL/GenBank/DDBJ databases">
        <authorList>
            <person name="Hu G."/>
            <person name="Luo X."/>
        </authorList>
    </citation>
    <scope>NUCLEOTIDE SEQUENCE</scope>
    <source>
        <strain evidence="7">MM1L5</strain>
        <plasmid evidence="7">pMM1L5</plasmid>
    </source>
</reference>
<dbReference type="Pfam" id="PF11799">
    <property type="entry name" value="IMS_C"/>
    <property type="match status" value="1"/>
</dbReference>
<dbReference type="Pfam" id="PF00817">
    <property type="entry name" value="IMS"/>
    <property type="match status" value="1"/>
</dbReference>
<dbReference type="InterPro" id="IPR036775">
    <property type="entry name" value="DNA_pol_Y-fam_lit_finger_sf"/>
</dbReference>
<dbReference type="GO" id="GO:0042276">
    <property type="term" value="P:error-prone translesion synthesis"/>
    <property type="evidence" value="ECO:0007669"/>
    <property type="project" value="TreeGrafter"/>
</dbReference>
<dbReference type="PANTHER" id="PTHR11076">
    <property type="entry name" value="DNA REPAIR POLYMERASE UMUC / TRANSFERASE FAMILY MEMBER"/>
    <property type="match status" value="1"/>
</dbReference>
<dbReference type="Pfam" id="PF11798">
    <property type="entry name" value="IMS_HHH"/>
    <property type="match status" value="1"/>
</dbReference>
<dbReference type="Pfam" id="PF13438">
    <property type="entry name" value="DUF4113"/>
    <property type="match status" value="1"/>
</dbReference>
<comment type="similarity">
    <text evidence="1">Belongs to the DNA polymerase type-Y family.</text>
</comment>
<dbReference type="InterPro" id="IPR001126">
    <property type="entry name" value="UmuC"/>
</dbReference>
<keyword evidence="7" id="KW-0614">Plasmid</keyword>
<keyword evidence="2" id="KW-0227">DNA damage</keyword>
<organism evidence="7">
    <name type="scientific">Morganella morganii</name>
    <name type="common">Proteus morganii</name>
    <dbReference type="NCBI Taxonomy" id="582"/>
    <lineage>
        <taxon>Bacteria</taxon>
        <taxon>Pseudomonadati</taxon>
        <taxon>Pseudomonadota</taxon>
        <taxon>Gammaproteobacteria</taxon>
        <taxon>Enterobacterales</taxon>
        <taxon>Morganellaceae</taxon>
        <taxon>Morganella</taxon>
    </lineage>
</organism>
<dbReference type="GO" id="GO:0006281">
    <property type="term" value="P:DNA repair"/>
    <property type="evidence" value="ECO:0007669"/>
    <property type="project" value="UniProtKB-KW"/>
</dbReference>
<dbReference type="InterPro" id="IPR025188">
    <property type="entry name" value="DUF4113"/>
</dbReference>
<geneLocation type="plasmid" evidence="7">
    <name>pMM1L5</name>
</geneLocation>
<dbReference type="Gene3D" id="1.10.150.20">
    <property type="entry name" value="5' to 3' exonuclease, C-terminal subdomain"/>
    <property type="match status" value="1"/>
</dbReference>
<dbReference type="SUPFAM" id="SSF100879">
    <property type="entry name" value="Lesion bypass DNA polymerase (Y-family), little finger domain"/>
    <property type="match status" value="1"/>
</dbReference>
<dbReference type="GO" id="GO:0003887">
    <property type="term" value="F:DNA-directed DNA polymerase activity"/>
    <property type="evidence" value="ECO:0007669"/>
    <property type="project" value="TreeGrafter"/>
</dbReference>
<dbReference type="InterPro" id="IPR050116">
    <property type="entry name" value="DNA_polymerase-Y"/>
</dbReference>
<dbReference type="PANTHER" id="PTHR11076:SF34">
    <property type="entry name" value="PROTEIN UMUC"/>
    <property type="match status" value="1"/>
</dbReference>
<feature type="domain" description="UmuC" evidence="6">
    <location>
        <begin position="2"/>
        <end position="184"/>
    </location>
</feature>
<evidence type="ECO:0000256" key="1">
    <source>
        <dbReference type="ARBA" id="ARBA00010945"/>
    </source>
</evidence>
<evidence type="ECO:0000256" key="2">
    <source>
        <dbReference type="ARBA" id="ARBA00022763"/>
    </source>
</evidence>
<evidence type="ECO:0000313" key="7">
    <source>
        <dbReference type="EMBL" id="QDH76059.1"/>
    </source>
</evidence>
<dbReference type="GO" id="GO:0009432">
    <property type="term" value="P:SOS response"/>
    <property type="evidence" value="ECO:0007669"/>
    <property type="project" value="UniProtKB-KW"/>
</dbReference>
<dbReference type="Gene3D" id="3.40.1170.60">
    <property type="match status" value="1"/>
</dbReference>
<dbReference type="GO" id="GO:0005829">
    <property type="term" value="C:cytosol"/>
    <property type="evidence" value="ECO:0007669"/>
    <property type="project" value="TreeGrafter"/>
</dbReference>
<protein>
    <submittedName>
        <fullName evidence="7">UmuC protein</fullName>
    </submittedName>
</protein>
<proteinExistence type="inferred from homology"/>
<accession>A0A514C8R3</accession>
<name>A0A514C8R3_MORMO</name>
<sequence length="421" mass="47594">MIALVDVNSMFASCETVFRPDLKGRPVVVLSNNDGCVIARSAEAKKLVKMGQPFFQLRDLIKQHGIVVFSSNFALYGDFSDRFVSVLSEFTPLTEKYSVDECFCDLQGVTTDYLNYGRKMQETILRRTHLPVGVGISSTKTLAKLANYAAKKWTKTGGVVDLTLRDRQQKLMSLVPVGEVWGIGRKLSERLNALGIRTALQLSQLPPYDARRIHSVILERTVRELNGESCLQTEDIQQSRQQIICSRSFGTKTCDYEQVRQSVCARAERAAEKLRQDRRYCRMISVWLHGYGQKGYTDSRYLYQTATLRYPVQDTRDILRAAVNLLDAIWCDNMSYGKSGIMLGVFSESGVCQPDLFDDEKPQKNSEKLMSVMDYINRSGAGEIWLAGQGIKTENGEWKMKQSFLSPKVTTRLSEISKAKC</sequence>
<keyword evidence="4" id="KW-0234">DNA repair</keyword>
<dbReference type="InterPro" id="IPR043502">
    <property type="entry name" value="DNA/RNA_pol_sf"/>
</dbReference>
<dbReference type="Gene3D" id="3.30.70.270">
    <property type="match status" value="1"/>
</dbReference>
<dbReference type="NCBIfam" id="NF002955">
    <property type="entry name" value="PRK03609.1"/>
    <property type="match status" value="1"/>
</dbReference>
<dbReference type="RefSeq" id="WP_049246506.1">
    <property type="nucleotide sequence ID" value="NZ_CBCYIR010000028.1"/>
</dbReference>
<dbReference type="InterPro" id="IPR043128">
    <property type="entry name" value="Rev_trsase/Diguanyl_cyclase"/>
</dbReference>
<dbReference type="Gene3D" id="3.30.1490.100">
    <property type="entry name" value="DNA polymerase, Y-family, little finger domain"/>
    <property type="match status" value="1"/>
</dbReference>
<dbReference type="InterPro" id="IPR017961">
    <property type="entry name" value="DNA_pol_Y-fam_little_finger"/>
</dbReference>
<evidence type="ECO:0000256" key="3">
    <source>
        <dbReference type="ARBA" id="ARBA00023199"/>
    </source>
</evidence>
<evidence type="ECO:0000259" key="6">
    <source>
        <dbReference type="PROSITE" id="PS50173"/>
    </source>
</evidence>
<dbReference type="SUPFAM" id="SSF56672">
    <property type="entry name" value="DNA/RNA polymerases"/>
    <property type="match status" value="1"/>
</dbReference>
<keyword evidence="5" id="KW-0742">SOS response</keyword>
<dbReference type="GO" id="GO:0003684">
    <property type="term" value="F:damaged DNA binding"/>
    <property type="evidence" value="ECO:0007669"/>
    <property type="project" value="InterPro"/>
</dbReference>
<dbReference type="EMBL" id="MK851048">
    <property type="protein sequence ID" value="QDH76059.1"/>
    <property type="molecule type" value="Genomic_DNA"/>
</dbReference>